<comment type="function">
    <text evidence="9">Catalyzes the reduction of all-trans-retinal to all-trans-retinol in the presence of NADPH.</text>
</comment>
<evidence type="ECO:0000256" key="5">
    <source>
        <dbReference type="ARBA" id="ARBA00022989"/>
    </source>
</evidence>
<evidence type="ECO:0000256" key="7">
    <source>
        <dbReference type="ARBA" id="ARBA00023098"/>
    </source>
</evidence>
<evidence type="ECO:0000256" key="4">
    <source>
        <dbReference type="ARBA" id="ARBA00022857"/>
    </source>
</evidence>
<gene>
    <name evidence="14" type="ORF">BSL78_02817</name>
</gene>
<dbReference type="GO" id="GO:0005811">
    <property type="term" value="C:lipid droplet"/>
    <property type="evidence" value="ECO:0007669"/>
    <property type="project" value="TreeGrafter"/>
</dbReference>
<organism evidence="14 15">
    <name type="scientific">Stichopus japonicus</name>
    <name type="common">Sea cucumber</name>
    <dbReference type="NCBI Taxonomy" id="307972"/>
    <lineage>
        <taxon>Eukaryota</taxon>
        <taxon>Metazoa</taxon>
        <taxon>Echinodermata</taxon>
        <taxon>Eleutherozoa</taxon>
        <taxon>Echinozoa</taxon>
        <taxon>Holothuroidea</taxon>
        <taxon>Aspidochirotacea</taxon>
        <taxon>Aspidochirotida</taxon>
        <taxon>Stichopodidae</taxon>
        <taxon>Apostichopus</taxon>
    </lineage>
</organism>
<dbReference type="PANTHER" id="PTHR24322:SF736">
    <property type="entry name" value="RETINOL DEHYDROGENASE 10"/>
    <property type="match status" value="1"/>
</dbReference>
<dbReference type="GO" id="GO:0052650">
    <property type="term" value="F:all-trans-retinol dehydrogenase (NADP+) activity"/>
    <property type="evidence" value="ECO:0007669"/>
    <property type="project" value="UniProtKB-ARBA"/>
</dbReference>
<dbReference type="GO" id="GO:0016020">
    <property type="term" value="C:membrane"/>
    <property type="evidence" value="ECO:0007669"/>
    <property type="project" value="UniProtKB-SubCell"/>
</dbReference>
<evidence type="ECO:0000256" key="1">
    <source>
        <dbReference type="ARBA" id="ARBA00004141"/>
    </source>
</evidence>
<evidence type="ECO:0000256" key="8">
    <source>
        <dbReference type="ARBA" id="ARBA00023136"/>
    </source>
</evidence>
<evidence type="ECO:0000256" key="11">
    <source>
        <dbReference type="ARBA" id="ARBA00082544"/>
    </source>
</evidence>
<comment type="subcellular location">
    <subcellularLocation>
        <location evidence="1">Membrane</location>
        <topology evidence="1">Multi-pass membrane protein</topology>
    </subcellularLocation>
</comment>
<dbReference type="Pfam" id="PF00106">
    <property type="entry name" value="adh_short"/>
    <property type="match status" value="1"/>
</dbReference>
<keyword evidence="15" id="KW-1185">Reference proteome</keyword>
<evidence type="ECO:0000256" key="13">
    <source>
        <dbReference type="SAM" id="Phobius"/>
    </source>
</evidence>
<comment type="similarity">
    <text evidence="2 12">Belongs to the short-chain dehydrogenases/reductases (SDR) family.</text>
</comment>
<keyword evidence="6" id="KW-0560">Oxidoreductase</keyword>
<keyword evidence="4" id="KW-0521">NADP</keyword>
<dbReference type="AlphaFoldDB" id="A0A2G8LJ51"/>
<evidence type="ECO:0000256" key="9">
    <source>
        <dbReference type="ARBA" id="ARBA00059620"/>
    </source>
</evidence>
<dbReference type="SUPFAM" id="SSF51735">
    <property type="entry name" value="NAD(P)-binding Rossmann-fold domains"/>
    <property type="match status" value="1"/>
</dbReference>
<protein>
    <recommendedName>
        <fullName evidence="10">Short-chain dehydrogenase/reductase 3</fullName>
    </recommendedName>
    <alternativeName>
        <fullName evidence="11">Retinal short-chain dehydrogenase/reductase 1</fullName>
    </alternativeName>
</protein>
<proteinExistence type="inferred from homology"/>
<accession>A0A2G8LJ51</accession>
<evidence type="ECO:0000256" key="3">
    <source>
        <dbReference type="ARBA" id="ARBA00022692"/>
    </source>
</evidence>
<dbReference type="OrthoDB" id="10253736at2759"/>
<dbReference type="Gene3D" id="3.40.50.720">
    <property type="entry name" value="NAD(P)-binding Rossmann-like Domain"/>
    <property type="match status" value="1"/>
</dbReference>
<evidence type="ECO:0000256" key="2">
    <source>
        <dbReference type="ARBA" id="ARBA00006484"/>
    </source>
</evidence>
<dbReference type="InterPro" id="IPR002347">
    <property type="entry name" value="SDR_fam"/>
</dbReference>
<evidence type="ECO:0000256" key="6">
    <source>
        <dbReference type="ARBA" id="ARBA00023002"/>
    </source>
</evidence>
<dbReference type="PANTHER" id="PTHR24322">
    <property type="entry name" value="PKSB"/>
    <property type="match status" value="1"/>
</dbReference>
<keyword evidence="7" id="KW-0443">Lipid metabolism</keyword>
<keyword evidence="8 13" id="KW-0472">Membrane</keyword>
<reference evidence="14 15" key="1">
    <citation type="journal article" date="2017" name="PLoS Biol.">
        <title>The sea cucumber genome provides insights into morphological evolution and visceral regeneration.</title>
        <authorList>
            <person name="Zhang X."/>
            <person name="Sun L."/>
            <person name="Yuan J."/>
            <person name="Sun Y."/>
            <person name="Gao Y."/>
            <person name="Zhang L."/>
            <person name="Li S."/>
            <person name="Dai H."/>
            <person name="Hamel J.F."/>
            <person name="Liu C."/>
            <person name="Yu Y."/>
            <person name="Liu S."/>
            <person name="Lin W."/>
            <person name="Guo K."/>
            <person name="Jin S."/>
            <person name="Xu P."/>
            <person name="Storey K.B."/>
            <person name="Huan P."/>
            <person name="Zhang T."/>
            <person name="Zhou Y."/>
            <person name="Zhang J."/>
            <person name="Lin C."/>
            <person name="Li X."/>
            <person name="Xing L."/>
            <person name="Huo D."/>
            <person name="Sun M."/>
            <person name="Wang L."/>
            <person name="Mercier A."/>
            <person name="Li F."/>
            <person name="Yang H."/>
            <person name="Xiang J."/>
        </authorList>
    </citation>
    <scope>NUCLEOTIDE SEQUENCE [LARGE SCALE GENOMIC DNA]</scope>
    <source>
        <strain evidence="14">Shaxun</strain>
        <tissue evidence="14">Muscle</tissue>
    </source>
</reference>
<dbReference type="FunFam" id="3.40.50.720:FF:000131">
    <property type="entry name" value="Short-chain dehydrogenase/reductase 3"/>
    <property type="match status" value="1"/>
</dbReference>
<sequence length="312" mass="34703">MDITDIILAPFGLVLTLFLMLLYAIKGLIIFLIPTFLWPRKDVSNDVVLVTGGGCGFGRLFALEFSKLGSTIVIWDVNLNSAKDVAKECKSLGGRAFAFKVDVSKSEEVYKVADDVKKQVGDVTILINNAGVVAGTTLLEMPDHLIHRTFDINVKSFFWTIKAFAPSILENNHGHFVSVASLAGYFGGVRQTEYSASKFAVVGFEESMFMEFELHKNSGVHSTIIHPFYMNTGMFKGVESTKGLLPVLDPNQVMDKCMAAILTNQRYVFIPGTARLNIYLKSFMPPDVLRLSNNFLKIDDYMKGFIGRNKQQ</sequence>
<dbReference type="PRINTS" id="PR00081">
    <property type="entry name" value="GDHRDH"/>
</dbReference>
<dbReference type="InterPro" id="IPR036291">
    <property type="entry name" value="NAD(P)-bd_dom_sf"/>
</dbReference>
<name>A0A2G8LJ51_STIJA</name>
<dbReference type="PRINTS" id="PR00080">
    <property type="entry name" value="SDRFAMILY"/>
</dbReference>
<keyword evidence="3 13" id="KW-0812">Transmembrane</keyword>
<dbReference type="CDD" id="cd05339">
    <property type="entry name" value="17beta-HSDXI-like_SDR_c"/>
    <property type="match status" value="1"/>
</dbReference>
<keyword evidence="5 13" id="KW-1133">Transmembrane helix</keyword>
<dbReference type="EMBL" id="MRZV01000062">
    <property type="protein sequence ID" value="PIK60255.1"/>
    <property type="molecule type" value="Genomic_DNA"/>
</dbReference>
<evidence type="ECO:0000313" key="15">
    <source>
        <dbReference type="Proteomes" id="UP000230750"/>
    </source>
</evidence>
<evidence type="ECO:0000256" key="10">
    <source>
        <dbReference type="ARBA" id="ARBA00068717"/>
    </source>
</evidence>
<dbReference type="Proteomes" id="UP000230750">
    <property type="component" value="Unassembled WGS sequence"/>
</dbReference>
<dbReference type="STRING" id="307972.A0A2G8LJ51"/>
<comment type="caution">
    <text evidence="14">The sequence shown here is derived from an EMBL/GenBank/DDBJ whole genome shotgun (WGS) entry which is preliminary data.</text>
</comment>
<evidence type="ECO:0000313" key="14">
    <source>
        <dbReference type="EMBL" id="PIK60255.1"/>
    </source>
</evidence>
<feature type="transmembrane region" description="Helical" evidence="13">
    <location>
        <begin position="6"/>
        <end position="33"/>
    </location>
</feature>
<evidence type="ECO:0000256" key="12">
    <source>
        <dbReference type="RuleBase" id="RU000363"/>
    </source>
</evidence>